<dbReference type="GO" id="GO:0016020">
    <property type="term" value="C:membrane"/>
    <property type="evidence" value="ECO:0007669"/>
    <property type="project" value="UniProtKB-SubCell"/>
</dbReference>
<dbReference type="InterPro" id="IPR002794">
    <property type="entry name" value="DUF92_TMEM19"/>
</dbReference>
<evidence type="ECO:0000313" key="9">
    <source>
        <dbReference type="Proteomes" id="UP000242525"/>
    </source>
</evidence>
<evidence type="ECO:0000256" key="4">
    <source>
        <dbReference type="ARBA" id="ARBA00022989"/>
    </source>
</evidence>
<dbReference type="Pfam" id="PF01940">
    <property type="entry name" value="DUF92"/>
    <property type="match status" value="1"/>
</dbReference>
<evidence type="ECO:0000256" key="7">
    <source>
        <dbReference type="SAM" id="SignalP"/>
    </source>
</evidence>
<evidence type="ECO:0000256" key="3">
    <source>
        <dbReference type="ARBA" id="ARBA00022692"/>
    </source>
</evidence>
<dbReference type="STRING" id="1173061.A0A0J9XGE4"/>
<organism evidence="8 9">
    <name type="scientific">Geotrichum candidum</name>
    <name type="common">Oospora lactis</name>
    <name type="synonym">Dipodascus geotrichum</name>
    <dbReference type="NCBI Taxonomy" id="1173061"/>
    <lineage>
        <taxon>Eukaryota</taxon>
        <taxon>Fungi</taxon>
        <taxon>Dikarya</taxon>
        <taxon>Ascomycota</taxon>
        <taxon>Saccharomycotina</taxon>
        <taxon>Dipodascomycetes</taxon>
        <taxon>Dipodascales</taxon>
        <taxon>Dipodascaceae</taxon>
        <taxon>Geotrichum</taxon>
    </lineage>
</organism>
<evidence type="ECO:0000256" key="5">
    <source>
        <dbReference type="ARBA" id="ARBA00023136"/>
    </source>
</evidence>
<keyword evidence="5 6" id="KW-0472">Membrane</keyword>
<protein>
    <recommendedName>
        <fullName evidence="10">DUF92 domain-containing protein</fullName>
    </recommendedName>
</protein>
<evidence type="ECO:0000313" key="8">
    <source>
        <dbReference type="EMBL" id="CDO55978.1"/>
    </source>
</evidence>
<dbReference type="OrthoDB" id="30881at2759"/>
<keyword evidence="3 6" id="KW-0812">Transmembrane</keyword>
<gene>
    <name evidence="8" type="ORF">BN980_GECA13s01077g</name>
</gene>
<evidence type="ECO:0008006" key="10">
    <source>
        <dbReference type="Google" id="ProtNLM"/>
    </source>
</evidence>
<keyword evidence="4 6" id="KW-1133">Transmembrane helix</keyword>
<feature type="transmembrane region" description="Helical" evidence="6">
    <location>
        <begin position="29"/>
        <end position="55"/>
    </location>
</feature>
<comment type="subcellular location">
    <subcellularLocation>
        <location evidence="1">Membrane</location>
        <topology evidence="1">Multi-pass membrane protein</topology>
    </subcellularLocation>
</comment>
<sequence>MISLVPHILVFLLALKAHKGKSLTPLGIAASIITGLIHTSHPWIVYFLLLAGFYLSSSKFTKLKSDIKSQLTIQIDAGKNDSTHQEQRTHIQVFANSIVASILILLHRHFIHNDLLVIGIISHYAAVTADTWSSELGILSKSEPILITTLKKCPKGTNGGVSPLGLGVALLAGIYISILSIVALKLQGITISALDGGICSHMKFIVFFGIIGLFGSLLDSLLGAVFQKSVVNEKGLILEAKGGGIVKGGKEDKSKIISGQLNILSNNQVNLLMAFLTSLAGMGLWKVVS</sequence>
<name>A0A0J9XGE4_GEOCN</name>
<accession>A0A0J9XGE4</accession>
<feature type="chain" id="PRO_5005325813" description="DUF92 domain-containing protein" evidence="7">
    <location>
        <begin position="23"/>
        <end position="289"/>
    </location>
</feature>
<dbReference type="AlphaFoldDB" id="A0A0J9XGE4"/>
<proteinExistence type="inferred from homology"/>
<feature type="transmembrane region" description="Helical" evidence="6">
    <location>
        <begin position="269"/>
        <end position="288"/>
    </location>
</feature>
<keyword evidence="9" id="KW-1185">Reference proteome</keyword>
<dbReference type="PANTHER" id="PTHR13353:SF5">
    <property type="entry name" value="TRANSMEMBRANE PROTEIN 19"/>
    <property type="match status" value="1"/>
</dbReference>
<evidence type="ECO:0000256" key="1">
    <source>
        <dbReference type="ARBA" id="ARBA00004141"/>
    </source>
</evidence>
<feature type="transmembrane region" description="Helical" evidence="6">
    <location>
        <begin position="164"/>
        <end position="184"/>
    </location>
</feature>
<feature type="transmembrane region" description="Helical" evidence="6">
    <location>
        <begin position="204"/>
        <end position="226"/>
    </location>
</feature>
<comment type="similarity">
    <text evidence="2">Belongs to the TMEM19 family.</text>
</comment>
<dbReference type="Proteomes" id="UP000242525">
    <property type="component" value="Unassembled WGS sequence"/>
</dbReference>
<comment type="caution">
    <text evidence="8">The sequence shown here is derived from an EMBL/GenBank/DDBJ whole genome shotgun (WGS) entry which is preliminary data.</text>
</comment>
<keyword evidence="7" id="KW-0732">Signal</keyword>
<reference evidence="8" key="1">
    <citation type="submission" date="2014-03" db="EMBL/GenBank/DDBJ databases">
        <authorList>
            <person name="Casaregola S."/>
        </authorList>
    </citation>
    <scope>NUCLEOTIDE SEQUENCE [LARGE SCALE GENOMIC DNA]</scope>
    <source>
        <strain evidence="8">CLIB 918</strain>
    </source>
</reference>
<dbReference type="EMBL" id="CCBN010000013">
    <property type="protein sequence ID" value="CDO55978.1"/>
    <property type="molecule type" value="Genomic_DNA"/>
</dbReference>
<evidence type="ECO:0000256" key="2">
    <source>
        <dbReference type="ARBA" id="ARBA00009012"/>
    </source>
</evidence>
<feature type="signal peptide" evidence="7">
    <location>
        <begin position="1"/>
        <end position="22"/>
    </location>
</feature>
<dbReference type="PANTHER" id="PTHR13353">
    <property type="entry name" value="TRANSMEMBRANE PROTEIN 19"/>
    <property type="match status" value="1"/>
</dbReference>
<evidence type="ECO:0000256" key="6">
    <source>
        <dbReference type="SAM" id="Phobius"/>
    </source>
</evidence>